<evidence type="ECO:0000313" key="4">
    <source>
        <dbReference type="Proteomes" id="UP000607197"/>
    </source>
</evidence>
<dbReference type="Proteomes" id="UP000607197">
    <property type="component" value="Unassembled WGS sequence"/>
</dbReference>
<evidence type="ECO:0000256" key="1">
    <source>
        <dbReference type="SAM" id="MobiDB-lite"/>
    </source>
</evidence>
<feature type="transmembrane region" description="Helical" evidence="2">
    <location>
        <begin position="48"/>
        <end position="68"/>
    </location>
</feature>
<sequence length="229" mass="23941">MTELSRRTVAAALAALFGAFGMLALGTRVVLRATSADRDPPWCRRSFWLANAGLAVMVLASPLPVGFLQLDAVYTQGYAAADAGVHRDGAQGDRDDGRGDEVARDESGVPRVVDGASQALDEGAREADVVCEEVGRPAGQVAEDGEEDERGRDADRTPADEQDEKRVPDAGAQDGEPEDVREEPCALAGGERVAASALAERAEIPRAERARAAPAASTRSDGGAFTVTP</sequence>
<name>A0A830F3V2_9EURY</name>
<dbReference type="AlphaFoldDB" id="A0A830F3V2"/>
<gene>
    <name evidence="3" type="ORF">GCM10009039_18680</name>
</gene>
<evidence type="ECO:0000313" key="3">
    <source>
        <dbReference type="EMBL" id="GGL60676.1"/>
    </source>
</evidence>
<keyword evidence="2" id="KW-1133">Transmembrane helix</keyword>
<proteinExistence type="predicted"/>
<accession>A0A830F3V2</accession>
<dbReference type="InterPro" id="IPR036927">
    <property type="entry name" value="Cyt_c_oxase-like_su1_sf"/>
</dbReference>
<feature type="compositionally biased region" description="Basic and acidic residues" evidence="1">
    <location>
        <begin position="200"/>
        <end position="211"/>
    </location>
</feature>
<dbReference type="RefSeq" id="WP_188978238.1">
    <property type="nucleotide sequence ID" value="NZ_BMPG01000002.1"/>
</dbReference>
<reference evidence="3" key="1">
    <citation type="journal article" date="2014" name="Int. J. Syst. Evol. Microbiol.">
        <title>Complete genome sequence of Corynebacterium casei LMG S-19264T (=DSM 44701T), isolated from a smear-ripened cheese.</title>
        <authorList>
            <consortium name="US DOE Joint Genome Institute (JGI-PGF)"/>
            <person name="Walter F."/>
            <person name="Albersmeier A."/>
            <person name="Kalinowski J."/>
            <person name="Ruckert C."/>
        </authorList>
    </citation>
    <scope>NUCLEOTIDE SEQUENCE</scope>
    <source>
        <strain evidence="3">JCM 19596</strain>
    </source>
</reference>
<feature type="compositionally biased region" description="Basic and acidic residues" evidence="1">
    <location>
        <begin position="149"/>
        <end position="168"/>
    </location>
</feature>
<keyword evidence="2" id="KW-0812">Transmembrane</keyword>
<keyword evidence="4" id="KW-1185">Reference proteome</keyword>
<dbReference type="EMBL" id="BMPG01000002">
    <property type="protein sequence ID" value="GGL60676.1"/>
    <property type="molecule type" value="Genomic_DNA"/>
</dbReference>
<dbReference type="Gene3D" id="1.20.210.10">
    <property type="entry name" value="Cytochrome c oxidase-like, subunit I domain"/>
    <property type="match status" value="1"/>
</dbReference>
<feature type="region of interest" description="Disordered" evidence="1">
    <location>
        <begin position="85"/>
        <end position="229"/>
    </location>
</feature>
<protein>
    <submittedName>
        <fullName evidence="3">Uncharacterized protein</fullName>
    </submittedName>
</protein>
<reference evidence="3" key="2">
    <citation type="submission" date="2020-09" db="EMBL/GenBank/DDBJ databases">
        <authorList>
            <person name="Sun Q."/>
            <person name="Ohkuma M."/>
        </authorList>
    </citation>
    <scope>NUCLEOTIDE SEQUENCE</scope>
    <source>
        <strain evidence="3">JCM 19596</strain>
    </source>
</reference>
<feature type="compositionally biased region" description="Basic and acidic residues" evidence="1">
    <location>
        <begin position="85"/>
        <end position="108"/>
    </location>
</feature>
<keyword evidence="2" id="KW-0472">Membrane</keyword>
<organism evidence="3 4">
    <name type="scientific">Halocalculus aciditolerans</name>
    <dbReference type="NCBI Taxonomy" id="1383812"/>
    <lineage>
        <taxon>Archaea</taxon>
        <taxon>Methanobacteriati</taxon>
        <taxon>Methanobacteriota</taxon>
        <taxon>Stenosarchaea group</taxon>
        <taxon>Halobacteria</taxon>
        <taxon>Halobacteriales</taxon>
        <taxon>Halobacteriaceae</taxon>
        <taxon>Halocalculus</taxon>
    </lineage>
</organism>
<comment type="caution">
    <text evidence="3">The sequence shown here is derived from an EMBL/GenBank/DDBJ whole genome shotgun (WGS) entry which is preliminary data.</text>
</comment>
<evidence type="ECO:0000256" key="2">
    <source>
        <dbReference type="SAM" id="Phobius"/>
    </source>
</evidence>